<reference evidence="1 2" key="1">
    <citation type="journal article" date="2019" name="Commun. Biol.">
        <title>The bagworm genome reveals a unique fibroin gene that provides high tensile strength.</title>
        <authorList>
            <person name="Kono N."/>
            <person name="Nakamura H."/>
            <person name="Ohtoshi R."/>
            <person name="Tomita M."/>
            <person name="Numata K."/>
            <person name="Arakawa K."/>
        </authorList>
    </citation>
    <scope>NUCLEOTIDE SEQUENCE [LARGE SCALE GENOMIC DNA]</scope>
</reference>
<comment type="caution">
    <text evidence="1">The sequence shown here is derived from an EMBL/GenBank/DDBJ whole genome shotgun (WGS) entry which is preliminary data.</text>
</comment>
<organism evidence="1 2">
    <name type="scientific">Eumeta variegata</name>
    <name type="common">Bagworm moth</name>
    <name type="synonym">Eumeta japonica</name>
    <dbReference type="NCBI Taxonomy" id="151549"/>
    <lineage>
        <taxon>Eukaryota</taxon>
        <taxon>Metazoa</taxon>
        <taxon>Ecdysozoa</taxon>
        <taxon>Arthropoda</taxon>
        <taxon>Hexapoda</taxon>
        <taxon>Insecta</taxon>
        <taxon>Pterygota</taxon>
        <taxon>Neoptera</taxon>
        <taxon>Endopterygota</taxon>
        <taxon>Lepidoptera</taxon>
        <taxon>Glossata</taxon>
        <taxon>Ditrysia</taxon>
        <taxon>Tineoidea</taxon>
        <taxon>Psychidae</taxon>
        <taxon>Oiketicinae</taxon>
        <taxon>Eumeta</taxon>
    </lineage>
</organism>
<evidence type="ECO:0000313" key="2">
    <source>
        <dbReference type="Proteomes" id="UP000299102"/>
    </source>
</evidence>
<name>A0A4C1VHC6_EUMVA</name>
<gene>
    <name evidence="1" type="ORF">EVAR_95420_1</name>
</gene>
<dbReference type="AlphaFoldDB" id="A0A4C1VHC6"/>
<dbReference type="Proteomes" id="UP000299102">
    <property type="component" value="Unassembled WGS sequence"/>
</dbReference>
<protein>
    <submittedName>
        <fullName evidence="1">Uncharacterized protein</fullName>
    </submittedName>
</protein>
<proteinExistence type="predicted"/>
<keyword evidence="2" id="KW-1185">Reference proteome</keyword>
<accession>A0A4C1VHC6</accession>
<sequence length="116" mass="13548">MIDPTRISQPLKKKSWNFKQSQRRLLEEMLLVLKDNLFFLGTTRMESFKSMLFTVEEFHLRKEPSLLYLTPVYEDTICHQNSSYTKLEVYGYSLLKSFTVAGNTYGVCGVRGYGPF</sequence>
<dbReference type="EMBL" id="BGZK01000350">
    <property type="protein sequence ID" value="GBP38518.1"/>
    <property type="molecule type" value="Genomic_DNA"/>
</dbReference>
<evidence type="ECO:0000313" key="1">
    <source>
        <dbReference type="EMBL" id="GBP38518.1"/>
    </source>
</evidence>